<dbReference type="GO" id="GO:0004812">
    <property type="term" value="F:aminoacyl-tRNA ligase activity"/>
    <property type="evidence" value="ECO:0007669"/>
    <property type="project" value="UniProtKB-KW"/>
</dbReference>
<organism evidence="5 6">
    <name type="scientific">Burkholderia mayonis</name>
    <dbReference type="NCBI Taxonomy" id="1385591"/>
    <lineage>
        <taxon>Bacteria</taxon>
        <taxon>Pseudomonadati</taxon>
        <taxon>Pseudomonadota</taxon>
        <taxon>Betaproteobacteria</taxon>
        <taxon>Burkholderiales</taxon>
        <taxon>Burkholderiaceae</taxon>
        <taxon>Burkholderia</taxon>
        <taxon>pseudomallei group</taxon>
    </lineage>
</organism>
<dbReference type="EMBL" id="CP013387">
    <property type="protein sequence ID" value="AOJ04894.1"/>
    <property type="molecule type" value="Genomic_DNA"/>
</dbReference>
<keyword evidence="4" id="KW-0030">Aminoacyl-tRNA synthetase</keyword>
<keyword evidence="2" id="KW-0547">Nucleotide-binding</keyword>
<dbReference type="Proteomes" id="UP000062519">
    <property type="component" value="Chromosome 2"/>
</dbReference>
<dbReference type="SUPFAM" id="SSF47323">
    <property type="entry name" value="Anticodon-binding domain of a subclass of class I aminoacyl-tRNA synthetases"/>
    <property type="match status" value="1"/>
</dbReference>
<evidence type="ECO:0000256" key="3">
    <source>
        <dbReference type="ARBA" id="ARBA00022840"/>
    </source>
</evidence>
<keyword evidence="3" id="KW-0067">ATP-binding</keyword>
<evidence type="ECO:0000256" key="1">
    <source>
        <dbReference type="ARBA" id="ARBA00022598"/>
    </source>
</evidence>
<sequence>MRAPRDMLDALTPLRAALAAVFVVADVRLEAGEEIAVAVTRTRLARCERCRRHEPTVDAHAGDDARCERCRHALSRRVLAN</sequence>
<gene>
    <name evidence="5" type="ORF">WS70_24390</name>
</gene>
<dbReference type="GO" id="GO:0006418">
    <property type="term" value="P:tRNA aminoacylation for protein translation"/>
    <property type="evidence" value="ECO:0007669"/>
    <property type="project" value="InterPro"/>
</dbReference>
<evidence type="ECO:0000256" key="4">
    <source>
        <dbReference type="ARBA" id="ARBA00023146"/>
    </source>
</evidence>
<reference evidence="5 6" key="1">
    <citation type="submission" date="2015-12" db="EMBL/GenBank/DDBJ databases">
        <title>Diversity of Burkholderia near neighbor genomes.</title>
        <authorList>
            <person name="Sahl J."/>
            <person name="Wagner D."/>
            <person name="Keim P."/>
        </authorList>
    </citation>
    <scope>NUCLEOTIDE SEQUENCE [LARGE SCALE GENOMIC DNA]</scope>
    <source>
        <strain evidence="5 6">BDU6</strain>
    </source>
</reference>
<dbReference type="Gene3D" id="1.10.730.20">
    <property type="match status" value="1"/>
</dbReference>
<name>A0A1B4FMK8_9BURK</name>
<keyword evidence="1" id="KW-0436">Ligase</keyword>
<evidence type="ECO:0000256" key="2">
    <source>
        <dbReference type="ARBA" id="ARBA00022741"/>
    </source>
</evidence>
<accession>A0A1B4FMK8</accession>
<protein>
    <submittedName>
        <fullName evidence="5">Uncharacterized protein</fullName>
    </submittedName>
</protein>
<dbReference type="AlphaFoldDB" id="A0A1B4FMK8"/>
<evidence type="ECO:0000313" key="5">
    <source>
        <dbReference type="EMBL" id="AOJ04894.1"/>
    </source>
</evidence>
<dbReference type="GO" id="GO:0005524">
    <property type="term" value="F:ATP binding"/>
    <property type="evidence" value="ECO:0007669"/>
    <property type="project" value="UniProtKB-KW"/>
</dbReference>
<proteinExistence type="predicted"/>
<dbReference type="InterPro" id="IPR009080">
    <property type="entry name" value="tRNAsynth_Ia_anticodon-bd"/>
</dbReference>
<keyword evidence="6" id="KW-1185">Reference proteome</keyword>
<evidence type="ECO:0000313" key="6">
    <source>
        <dbReference type="Proteomes" id="UP000062519"/>
    </source>
</evidence>
<dbReference type="KEGG" id="buu:WS70_24390"/>